<comment type="subcellular location">
    <subcellularLocation>
        <location evidence="1">Mitochondrion</location>
    </subcellularLocation>
</comment>
<dbReference type="VEuPathDB" id="FungiDB:BON22_3932"/>
<keyword evidence="4" id="KW-0809">Transit peptide</keyword>
<keyword evidence="3 6" id="KW-0808">Transferase</keyword>
<dbReference type="Pfam" id="PF00285">
    <property type="entry name" value="Citrate_synt"/>
    <property type="match status" value="1"/>
</dbReference>
<keyword evidence="5" id="KW-0496">Mitochondrion</keyword>
<evidence type="ECO:0000256" key="5">
    <source>
        <dbReference type="ARBA" id="ARBA00023128"/>
    </source>
</evidence>
<dbReference type="EMBL" id="MPUK01000008">
    <property type="protein sequence ID" value="ONH66119.1"/>
    <property type="molecule type" value="Genomic_DNA"/>
</dbReference>
<reference evidence="8" key="1">
    <citation type="journal article" date="2017" name="Genome Announc.">
        <title>Genome sequences of Cyberlindnera fabianii 65, Pichia kudriavzevii 129, and Saccharomyces cerevisiae 131 isolated from fermented masau fruits in Zimbabwe.</title>
        <authorList>
            <person name="van Rijswijck I.M.H."/>
            <person name="Derks M.F.L."/>
            <person name="Abee T."/>
            <person name="de Ridder D."/>
            <person name="Smid E.J."/>
        </authorList>
    </citation>
    <scope>NUCLEOTIDE SEQUENCE [LARGE SCALE GENOMIC DNA]</scope>
    <source>
        <strain evidence="8">65</strain>
    </source>
</reference>
<proteinExistence type="inferred from homology"/>
<evidence type="ECO:0000256" key="6">
    <source>
        <dbReference type="RuleBase" id="RU000441"/>
    </source>
</evidence>
<gene>
    <name evidence="7" type="ORF">BON22_3932</name>
</gene>
<evidence type="ECO:0000256" key="3">
    <source>
        <dbReference type="ARBA" id="ARBA00022679"/>
    </source>
</evidence>
<dbReference type="PRINTS" id="PR00143">
    <property type="entry name" value="CITRTSNTHASE"/>
</dbReference>
<dbReference type="InterPro" id="IPR016142">
    <property type="entry name" value="Citrate_synth-like_lrg_a-sub"/>
</dbReference>
<protein>
    <recommendedName>
        <fullName evidence="6">Citrate synthase</fullName>
    </recommendedName>
</protein>
<dbReference type="AlphaFoldDB" id="A0A1V2L2H1"/>
<dbReference type="InterPro" id="IPR002020">
    <property type="entry name" value="Citrate_synthase"/>
</dbReference>
<evidence type="ECO:0000313" key="7">
    <source>
        <dbReference type="EMBL" id="ONH66119.1"/>
    </source>
</evidence>
<keyword evidence="8" id="KW-1185">Reference proteome</keyword>
<dbReference type="GO" id="GO:0050440">
    <property type="term" value="F:2-methylcitrate synthase activity"/>
    <property type="evidence" value="ECO:0007669"/>
    <property type="project" value="TreeGrafter"/>
</dbReference>
<dbReference type="OMA" id="DWSYNIC"/>
<organism evidence="7 8">
    <name type="scientific">Cyberlindnera fabianii</name>
    <name type="common">Yeast</name>
    <name type="synonym">Hansenula fabianii</name>
    <dbReference type="NCBI Taxonomy" id="36022"/>
    <lineage>
        <taxon>Eukaryota</taxon>
        <taxon>Fungi</taxon>
        <taxon>Dikarya</taxon>
        <taxon>Ascomycota</taxon>
        <taxon>Saccharomycotina</taxon>
        <taxon>Saccharomycetes</taxon>
        <taxon>Phaffomycetales</taxon>
        <taxon>Phaffomycetaceae</taxon>
        <taxon>Cyberlindnera</taxon>
    </lineage>
</organism>
<dbReference type="InterPro" id="IPR019810">
    <property type="entry name" value="Citrate_synthase_AS"/>
</dbReference>
<evidence type="ECO:0000256" key="1">
    <source>
        <dbReference type="ARBA" id="ARBA00004173"/>
    </source>
</evidence>
<sequence>MLGPHVRRITTRSSLRRFSTAQPDIKTTLKSVIPRRVELYQDVKKNLSSKKIGDVTVGGTIGGMRGYSALLWEASSVDAEKGVTFHGHTIEECQGFLPKQHDEVNDSKSEFLPESMFWFLLTGEKPSQEQIDTFSSDLVANSELPDYLIKLLDSLPSRTMHPMTQLSIAISALNHDSVFASAYSKGIPKTEYWEYVLEDSLNLIAKLPTIIGRIYANTYHNGEQLGQIDFSKDWSYNMAQQMGFTSDSKNVNGLSGEQSKDFVNLVRLYCALHGDHEGGNVSAHSTHLVGSALSDPFLSYSAGVQGLAGPLHGLAAQEVVRFILEMKSGIGGDIGNKEKIEKHLWSLLNSKRVVPGYGHGVLRKPDPRFKAMIDFGLKRPEEFDNDDNFQLVKNLSHIAPGVLTEHGKTKNPFPNVDSSSGVLFLHYGLKELLFITVIFGGSRSLGPLAQLVWDRIYGLPIERPKSVTLEMLKR</sequence>
<dbReference type="SUPFAM" id="SSF48256">
    <property type="entry name" value="Citrate synthase"/>
    <property type="match status" value="1"/>
</dbReference>
<dbReference type="PANTHER" id="PTHR11739:SF15">
    <property type="entry name" value="CITRATE SYNTHASE 3, MITOCHONDRIAL"/>
    <property type="match status" value="1"/>
</dbReference>
<evidence type="ECO:0000256" key="4">
    <source>
        <dbReference type="ARBA" id="ARBA00022946"/>
    </source>
</evidence>
<dbReference type="GO" id="GO:0006099">
    <property type="term" value="P:tricarboxylic acid cycle"/>
    <property type="evidence" value="ECO:0007669"/>
    <property type="project" value="TreeGrafter"/>
</dbReference>
<dbReference type="STRING" id="36022.A0A1V2L2H1"/>
<dbReference type="Gene3D" id="1.10.580.10">
    <property type="entry name" value="Citrate Synthase, domain 1"/>
    <property type="match status" value="1"/>
</dbReference>
<comment type="caution">
    <text evidence="7">The sequence shown here is derived from an EMBL/GenBank/DDBJ whole genome shotgun (WGS) entry which is preliminary data.</text>
</comment>
<dbReference type="Proteomes" id="UP000189513">
    <property type="component" value="Unassembled WGS sequence"/>
</dbReference>
<evidence type="ECO:0000256" key="2">
    <source>
        <dbReference type="ARBA" id="ARBA00010566"/>
    </source>
</evidence>
<comment type="similarity">
    <text evidence="2 6">Belongs to the citrate synthase family.</text>
</comment>
<evidence type="ECO:0000313" key="8">
    <source>
        <dbReference type="Proteomes" id="UP000189513"/>
    </source>
</evidence>
<dbReference type="GO" id="GO:0005975">
    <property type="term" value="P:carbohydrate metabolic process"/>
    <property type="evidence" value="ECO:0007669"/>
    <property type="project" value="TreeGrafter"/>
</dbReference>
<dbReference type="PROSITE" id="PS00480">
    <property type="entry name" value="CITRATE_SYNTHASE"/>
    <property type="match status" value="1"/>
</dbReference>
<accession>A0A1V2L2H1</accession>
<dbReference type="InterPro" id="IPR036969">
    <property type="entry name" value="Citrate_synthase_sf"/>
</dbReference>
<dbReference type="GO" id="GO:0005759">
    <property type="term" value="C:mitochondrial matrix"/>
    <property type="evidence" value="ECO:0007669"/>
    <property type="project" value="TreeGrafter"/>
</dbReference>
<name>A0A1V2L2H1_CYBFA</name>
<dbReference type="PANTHER" id="PTHR11739">
    <property type="entry name" value="CITRATE SYNTHASE"/>
    <property type="match status" value="1"/>
</dbReference>
<dbReference type="Gene3D" id="1.10.230.10">
    <property type="entry name" value="Cytochrome P450-Terp, domain 2"/>
    <property type="match status" value="1"/>
</dbReference>
<dbReference type="NCBIfam" id="NF007128">
    <property type="entry name" value="PRK09569.1"/>
    <property type="match status" value="1"/>
</dbReference>
<dbReference type="InterPro" id="IPR016143">
    <property type="entry name" value="Citrate_synth-like_sm_a-sub"/>
</dbReference>